<name>A0ACC0LJ90_RHOML</name>
<gene>
    <name evidence="1" type="ORF">RHMOL_Rhmol12G0168500</name>
</gene>
<evidence type="ECO:0000313" key="1">
    <source>
        <dbReference type="EMBL" id="KAI8528704.1"/>
    </source>
</evidence>
<accession>A0ACC0LJ90</accession>
<dbReference type="EMBL" id="CM046399">
    <property type="protein sequence ID" value="KAI8528704.1"/>
    <property type="molecule type" value="Genomic_DNA"/>
</dbReference>
<dbReference type="Proteomes" id="UP001062846">
    <property type="component" value="Chromosome 12"/>
</dbReference>
<evidence type="ECO:0000313" key="2">
    <source>
        <dbReference type="Proteomes" id="UP001062846"/>
    </source>
</evidence>
<reference evidence="1" key="1">
    <citation type="submission" date="2022-02" db="EMBL/GenBank/DDBJ databases">
        <title>Plant Genome Project.</title>
        <authorList>
            <person name="Zhang R.-G."/>
        </authorList>
    </citation>
    <scope>NUCLEOTIDE SEQUENCE</scope>
    <source>
        <strain evidence="1">AT1</strain>
    </source>
</reference>
<comment type="caution">
    <text evidence="1">The sequence shown here is derived from an EMBL/GenBank/DDBJ whole genome shotgun (WGS) entry which is preliminary data.</text>
</comment>
<sequence length="744" mass="83189">MAGKPKKRYIFVSEVGVAPKNNKPAMNAAASPAALPRSSQTTPSSKSHKKKKKAETPEKSTPSLTQTESGNAEQTQLSPSPSPSSKRKNLSPGVRLVNGRIYDSDKGKTCHQCRQKTLDFAVSCENRSENKQCTFHFCHICLLNRYGEEAEEMAALGGWKCPRCRGICNCSFCMKKRGCCPTGRLVLVAKASGFTSVSEMLLIKNSEEAGEDASPASEKEVVPKEEGRVALTRESIQENGFEDKSYLKSKHKTCGGVDEEYGNPQKEKLRKNDDSEGETKKITKEGGASPKMLTSKKQEPAVASTRGRKRRNYSDERKSYLKLPRGIELSNVAQIDLPAEDIGHALQFLEFCAAFAKVLDIEEGQSEYLLQELACGRGSLRSMDSSIVQFHVKLLSMIQKDTGKEYSSLKTQSRMPWLQALYRCICESQFRSRELLLDCLNLAAEGDGELNSSKKLRLLNFLCDEALGTEELRSWIDEQNLEFLAEREKVRNMKMKLHGELATDMLMKNGVPHSVSEHRNLVLKIKAEAAQTFVETLEAKDTVTKSMFCRLLILIMNSWHKASDGPPKRGWMRVDSAPGYEKETVEVLRLQTSGEHTGGIRRSDAVRSEAMFLDGNGRKFWKLRGYSGNREILIQDIGNGDSLTLKDRWFSCNFDERETIENYYLSILVYAFQWESRDILVLDLLLRLYDDGRWSCCRRWRLCGLDGASVQGCLVAAGTEDVAVAGAALSPDIGVVVRLIWGLL</sequence>
<organism evidence="1 2">
    <name type="scientific">Rhododendron molle</name>
    <name type="common">Chinese azalea</name>
    <name type="synonym">Azalea mollis</name>
    <dbReference type="NCBI Taxonomy" id="49168"/>
    <lineage>
        <taxon>Eukaryota</taxon>
        <taxon>Viridiplantae</taxon>
        <taxon>Streptophyta</taxon>
        <taxon>Embryophyta</taxon>
        <taxon>Tracheophyta</taxon>
        <taxon>Spermatophyta</taxon>
        <taxon>Magnoliopsida</taxon>
        <taxon>eudicotyledons</taxon>
        <taxon>Gunneridae</taxon>
        <taxon>Pentapetalae</taxon>
        <taxon>asterids</taxon>
        <taxon>Ericales</taxon>
        <taxon>Ericaceae</taxon>
        <taxon>Ericoideae</taxon>
        <taxon>Rhodoreae</taxon>
        <taxon>Rhododendron</taxon>
    </lineage>
</organism>
<keyword evidence="2" id="KW-1185">Reference proteome</keyword>
<proteinExistence type="predicted"/>
<protein>
    <submittedName>
        <fullName evidence="1">Uncharacterized protein</fullName>
    </submittedName>
</protein>